<comment type="caution">
    <text evidence="5">The sequence shown here is derived from an EMBL/GenBank/DDBJ whole genome shotgun (WGS) entry which is preliminary data.</text>
</comment>
<feature type="domain" description="HTH tetR-type" evidence="4">
    <location>
        <begin position="17"/>
        <end position="56"/>
    </location>
</feature>
<evidence type="ECO:0000259" key="4">
    <source>
        <dbReference type="Pfam" id="PF00440"/>
    </source>
</evidence>
<accession>A0A833PC26</accession>
<dbReference type="Gene3D" id="1.10.10.60">
    <property type="entry name" value="Homeodomain-like"/>
    <property type="match status" value="1"/>
</dbReference>
<dbReference type="InterPro" id="IPR001647">
    <property type="entry name" value="HTH_TetR"/>
</dbReference>
<sequence>MVGRPKVFDKERSLCLAKDIFWKNGYECSSMADLMCGLNSSAASIYAAFGSKEQLFYDVISYYDQHEGSFIELSLKEQSLLVSIESMFKRAIEIFTQENGRGCLIQVCSMECSERDTKRVVWLKELRQLKHQKIKNRFIDAQLRGEIRADIQAADWGEYYATLLQGIAIQARDGVSKAQLLMCAEQSILVLKQMIIRSSD</sequence>
<dbReference type="SUPFAM" id="SSF46689">
    <property type="entry name" value="Homeodomain-like"/>
    <property type="match status" value="1"/>
</dbReference>
<dbReference type="Pfam" id="PF00440">
    <property type="entry name" value="TetR_N"/>
    <property type="match status" value="1"/>
</dbReference>
<dbReference type="InterPro" id="IPR023772">
    <property type="entry name" value="DNA-bd_HTH_TetR-type_CS"/>
</dbReference>
<dbReference type="PANTHER" id="PTHR47506:SF1">
    <property type="entry name" value="HTH-TYPE TRANSCRIPTIONAL REGULATOR YJDC"/>
    <property type="match status" value="1"/>
</dbReference>
<evidence type="ECO:0000256" key="2">
    <source>
        <dbReference type="ARBA" id="ARBA00023125"/>
    </source>
</evidence>
<name>A0A833PC26_ACIBZ</name>
<dbReference type="Proteomes" id="UP000490535">
    <property type="component" value="Unassembled WGS sequence"/>
</dbReference>
<organism evidence="5 6">
    <name type="scientific">Acinetobacter bereziniae</name>
    <name type="common">Acinetobacter genomosp. 10</name>
    <dbReference type="NCBI Taxonomy" id="106648"/>
    <lineage>
        <taxon>Bacteria</taxon>
        <taxon>Pseudomonadati</taxon>
        <taxon>Pseudomonadota</taxon>
        <taxon>Gammaproteobacteria</taxon>
        <taxon>Moraxellales</taxon>
        <taxon>Moraxellaceae</taxon>
        <taxon>Acinetobacter</taxon>
    </lineage>
</organism>
<dbReference type="SUPFAM" id="SSF48498">
    <property type="entry name" value="Tetracyclin repressor-like, C-terminal domain"/>
    <property type="match status" value="1"/>
</dbReference>
<dbReference type="PROSITE" id="PS01081">
    <property type="entry name" value="HTH_TETR_1"/>
    <property type="match status" value="1"/>
</dbReference>
<keyword evidence="3" id="KW-0804">Transcription</keyword>
<dbReference type="InterPro" id="IPR036271">
    <property type="entry name" value="Tet_transcr_reg_TetR-rel_C_sf"/>
</dbReference>
<dbReference type="InterPro" id="IPR009057">
    <property type="entry name" value="Homeodomain-like_sf"/>
</dbReference>
<protein>
    <submittedName>
        <fullName evidence="5">HTH-type transcriptional repressor ComR</fullName>
    </submittedName>
</protein>
<evidence type="ECO:0000256" key="1">
    <source>
        <dbReference type="ARBA" id="ARBA00023015"/>
    </source>
</evidence>
<proteinExistence type="predicted"/>
<dbReference type="PANTHER" id="PTHR47506">
    <property type="entry name" value="TRANSCRIPTIONAL REGULATORY PROTEIN"/>
    <property type="match status" value="1"/>
</dbReference>
<reference evidence="6" key="1">
    <citation type="journal article" date="2020" name="MBio">
        <title>Horizontal gene transfer to a defensive symbiont with a reduced genome amongst a multipartite beetle microbiome.</title>
        <authorList>
            <person name="Waterworth S.C."/>
            <person name="Florez L.V."/>
            <person name="Rees E.R."/>
            <person name="Hertweck C."/>
            <person name="Kaltenpoth M."/>
            <person name="Kwan J.C."/>
        </authorList>
    </citation>
    <scope>NUCLEOTIDE SEQUENCE [LARGE SCALE GENOMIC DNA]</scope>
</reference>
<keyword evidence="2" id="KW-0238">DNA-binding</keyword>
<keyword evidence="1" id="KW-0805">Transcription regulation</keyword>
<dbReference type="EMBL" id="WNDP01000055">
    <property type="protein sequence ID" value="KAF1024697.1"/>
    <property type="molecule type" value="Genomic_DNA"/>
</dbReference>
<dbReference type="GO" id="GO:0003677">
    <property type="term" value="F:DNA binding"/>
    <property type="evidence" value="ECO:0007669"/>
    <property type="project" value="UniProtKB-KW"/>
</dbReference>
<evidence type="ECO:0000313" key="5">
    <source>
        <dbReference type="EMBL" id="KAF1024697.1"/>
    </source>
</evidence>
<dbReference type="AlphaFoldDB" id="A0A833PC26"/>
<evidence type="ECO:0000313" key="6">
    <source>
        <dbReference type="Proteomes" id="UP000490535"/>
    </source>
</evidence>
<gene>
    <name evidence="5" type="primary">comR_3</name>
    <name evidence="5" type="ORF">GAK29_02412</name>
</gene>
<evidence type="ECO:0000256" key="3">
    <source>
        <dbReference type="ARBA" id="ARBA00023163"/>
    </source>
</evidence>
<dbReference type="Gene3D" id="1.10.357.10">
    <property type="entry name" value="Tetracycline Repressor, domain 2"/>
    <property type="match status" value="1"/>
</dbReference>